<dbReference type="Proteomes" id="UP001642409">
    <property type="component" value="Unassembled WGS sequence"/>
</dbReference>
<keyword evidence="5" id="KW-1185">Reference proteome</keyword>
<feature type="region of interest" description="Disordered" evidence="2">
    <location>
        <begin position="1"/>
        <end position="36"/>
    </location>
</feature>
<dbReference type="InterPro" id="IPR010736">
    <property type="entry name" value="SHIPPO-rpt"/>
</dbReference>
<reference evidence="4 5" key="2">
    <citation type="submission" date="2024-07" db="EMBL/GenBank/DDBJ databases">
        <authorList>
            <person name="Akdeniz Z."/>
        </authorList>
    </citation>
    <scope>NUCLEOTIDE SEQUENCE [LARGE SCALE GENOMIC DNA]</scope>
</reference>
<gene>
    <name evidence="4" type="ORF">HINF_LOCUS38955</name>
    <name evidence="3" type="ORF">HINF_LOCUS5988</name>
</gene>
<evidence type="ECO:0000256" key="1">
    <source>
        <dbReference type="SAM" id="Coils"/>
    </source>
</evidence>
<protein>
    <submittedName>
        <fullName evidence="3">Uncharacterized protein</fullName>
    </submittedName>
</protein>
<evidence type="ECO:0000256" key="2">
    <source>
        <dbReference type="SAM" id="MobiDB-lite"/>
    </source>
</evidence>
<evidence type="ECO:0000313" key="4">
    <source>
        <dbReference type="EMBL" id="CAL6041302.1"/>
    </source>
</evidence>
<dbReference type="Pfam" id="PF07004">
    <property type="entry name" value="SHIPPO-rpt"/>
    <property type="match status" value="1"/>
</dbReference>
<evidence type="ECO:0000313" key="3">
    <source>
        <dbReference type="EMBL" id="CAI9918343.1"/>
    </source>
</evidence>
<dbReference type="EMBL" id="CATOUU010000154">
    <property type="protein sequence ID" value="CAI9918343.1"/>
    <property type="molecule type" value="Genomic_DNA"/>
</dbReference>
<comment type="caution">
    <text evidence="3">The sequence shown here is derived from an EMBL/GenBank/DDBJ whole genome shotgun (WGS) entry which is preliminary data.</text>
</comment>
<proteinExistence type="predicted"/>
<sequence>MSSIPYKPRKSQNGDIGPTYYNPSLPATKDLSLSQKGSSCMNSAIERFPLQHSHWGYPEPGTYEPVQAKENLNKTGQITGESAAFKTTTRDNYFYQQPYTITPEAVYDIDRSAAHKLATLRIQKRAYEKAKEKSMTRRLLQEAACAGKSLSRYLIESDPNYQPPPPPLETEALPQRPIKQEFEYDTQKGEEPPNKLDITKINRLQNKYNLQITEKNQLLAKEIQEEIDQTKQFYDQMQVKRPTFKPITNQKLVLKTQKEFDKPIADGGIGFNTRVTEKAKEALEILDEQKEIEAHVGPQRYNTVLKEKKGVLKMGRQTGRVDTVKNNNIPGPGAYDVKMQPAKISFLVNEDEKFVL</sequence>
<keyword evidence="1" id="KW-0175">Coiled coil</keyword>
<feature type="coiled-coil region" evidence="1">
    <location>
        <begin position="201"/>
        <end position="240"/>
    </location>
</feature>
<evidence type="ECO:0000313" key="5">
    <source>
        <dbReference type="Proteomes" id="UP001642409"/>
    </source>
</evidence>
<accession>A0AA86TNX4</accession>
<reference evidence="3" key="1">
    <citation type="submission" date="2023-06" db="EMBL/GenBank/DDBJ databases">
        <authorList>
            <person name="Kurt Z."/>
        </authorList>
    </citation>
    <scope>NUCLEOTIDE SEQUENCE</scope>
</reference>
<name>A0AA86TNX4_9EUKA</name>
<dbReference type="AlphaFoldDB" id="A0AA86TNX4"/>
<feature type="region of interest" description="Disordered" evidence="2">
    <location>
        <begin position="156"/>
        <end position="175"/>
    </location>
</feature>
<dbReference type="EMBL" id="CAXDID020000149">
    <property type="protein sequence ID" value="CAL6041302.1"/>
    <property type="molecule type" value="Genomic_DNA"/>
</dbReference>
<organism evidence="3">
    <name type="scientific">Hexamita inflata</name>
    <dbReference type="NCBI Taxonomy" id="28002"/>
    <lineage>
        <taxon>Eukaryota</taxon>
        <taxon>Metamonada</taxon>
        <taxon>Diplomonadida</taxon>
        <taxon>Hexamitidae</taxon>
        <taxon>Hexamitinae</taxon>
        <taxon>Hexamita</taxon>
    </lineage>
</organism>